<organism evidence="1 2">
    <name type="scientific">Alkalicaulis satelles</name>
    <dbReference type="NCBI Taxonomy" id="2609175"/>
    <lineage>
        <taxon>Bacteria</taxon>
        <taxon>Pseudomonadati</taxon>
        <taxon>Pseudomonadota</taxon>
        <taxon>Alphaproteobacteria</taxon>
        <taxon>Maricaulales</taxon>
        <taxon>Maricaulaceae</taxon>
        <taxon>Alkalicaulis</taxon>
    </lineage>
</organism>
<dbReference type="RefSeq" id="WP_150023247.1">
    <property type="nucleotide sequence ID" value="NZ_VWOJ01000002.1"/>
</dbReference>
<proteinExistence type="predicted"/>
<evidence type="ECO:0000313" key="2">
    <source>
        <dbReference type="Proteomes" id="UP000325122"/>
    </source>
</evidence>
<dbReference type="InterPro" id="IPR012674">
    <property type="entry name" value="Calycin"/>
</dbReference>
<evidence type="ECO:0000313" key="1">
    <source>
        <dbReference type="EMBL" id="KAA5803980.1"/>
    </source>
</evidence>
<gene>
    <name evidence="1" type="ORF">F1654_09335</name>
</gene>
<evidence type="ECO:0008006" key="3">
    <source>
        <dbReference type="Google" id="ProtNLM"/>
    </source>
</evidence>
<protein>
    <recommendedName>
        <fullName evidence="3">DUF3598 domain-containing protein</fullName>
    </recommendedName>
</protein>
<keyword evidence="2" id="KW-1185">Reference proteome</keyword>
<name>A0A5M6ZI46_9PROT</name>
<comment type="caution">
    <text evidence="1">The sequence shown here is derived from an EMBL/GenBank/DDBJ whole genome shotgun (WGS) entry which is preliminary data.</text>
</comment>
<dbReference type="EMBL" id="VWOJ01000002">
    <property type="protein sequence ID" value="KAA5803980.1"/>
    <property type="molecule type" value="Genomic_DNA"/>
</dbReference>
<reference evidence="1 2" key="1">
    <citation type="submission" date="2019-09" db="EMBL/GenBank/DDBJ databases">
        <authorList>
            <person name="Kevbrin V."/>
            <person name="Grouzdev D.S."/>
        </authorList>
    </citation>
    <scope>NUCLEOTIDE SEQUENCE [LARGE SCALE GENOMIC DNA]</scope>
    <source>
        <strain evidence="1 2">G-192</strain>
    </source>
</reference>
<dbReference type="AlphaFoldDB" id="A0A5M6ZI46"/>
<dbReference type="Gene3D" id="2.40.128.20">
    <property type="match status" value="1"/>
</dbReference>
<dbReference type="Proteomes" id="UP000325122">
    <property type="component" value="Unassembled WGS sequence"/>
</dbReference>
<sequence length="143" mass="16494">MTHFPAMRAHEGVWEGVYTHLDTDGAVVDRHKARVICDFPASGDPFYVQHIRFEWPDGRLREDRFDGRISGDEIVFDTPTFSGRAWESAGLVLLNLDRKDEPGAHFTEIIVMAPDGRTRARTWHWFRDGVLVRRTLCDERRAG</sequence>
<accession>A0A5M6ZI46</accession>